<evidence type="ECO:0000313" key="2">
    <source>
        <dbReference type="EMBL" id="KAF2500581.1"/>
    </source>
</evidence>
<keyword evidence="3" id="KW-1185">Reference proteome</keyword>
<reference evidence="2" key="1">
    <citation type="journal article" date="2020" name="Stud. Mycol.">
        <title>101 Dothideomycetes genomes: a test case for predicting lifestyles and emergence of pathogens.</title>
        <authorList>
            <person name="Haridas S."/>
            <person name="Albert R."/>
            <person name="Binder M."/>
            <person name="Bloem J."/>
            <person name="Labutti K."/>
            <person name="Salamov A."/>
            <person name="Andreopoulos B."/>
            <person name="Baker S."/>
            <person name="Barry K."/>
            <person name="Bills G."/>
            <person name="Bluhm B."/>
            <person name="Cannon C."/>
            <person name="Castanera R."/>
            <person name="Culley D."/>
            <person name="Daum C."/>
            <person name="Ezra D."/>
            <person name="Gonzalez J."/>
            <person name="Henrissat B."/>
            <person name="Kuo A."/>
            <person name="Liang C."/>
            <person name="Lipzen A."/>
            <person name="Lutzoni F."/>
            <person name="Magnuson J."/>
            <person name="Mondo S."/>
            <person name="Nolan M."/>
            <person name="Ohm R."/>
            <person name="Pangilinan J."/>
            <person name="Park H.-J."/>
            <person name="Ramirez L."/>
            <person name="Alfaro M."/>
            <person name="Sun H."/>
            <person name="Tritt A."/>
            <person name="Yoshinaga Y."/>
            <person name="Zwiers L.-H."/>
            <person name="Turgeon B."/>
            <person name="Goodwin S."/>
            <person name="Spatafora J."/>
            <person name="Crous P."/>
            <person name="Grigoriev I."/>
        </authorList>
    </citation>
    <scope>NUCLEOTIDE SEQUENCE</scope>
    <source>
        <strain evidence="2">CBS 269.34</strain>
    </source>
</reference>
<dbReference type="EMBL" id="MU004183">
    <property type="protein sequence ID" value="KAF2500581.1"/>
    <property type="molecule type" value="Genomic_DNA"/>
</dbReference>
<evidence type="ECO:0000313" key="3">
    <source>
        <dbReference type="Proteomes" id="UP000799750"/>
    </source>
</evidence>
<dbReference type="Proteomes" id="UP000799750">
    <property type="component" value="Unassembled WGS sequence"/>
</dbReference>
<sequence>MRRGSQYSASRKEGINNLRERGMGLRTVVRGEIWSLELCELCPPALDFWARRHFANTPHEFIRRQCAIRVSPHSSLRSTPSSCSPYPPDSAQGSGCATRNGRQYYTRAVCRLLPSSSRDTRHALGMYAEPWKRVVPAVIDQSHSWSGWYARQRNDESSGWQSKGQRRVFTA</sequence>
<proteinExistence type="predicted"/>
<dbReference type="AlphaFoldDB" id="A0A6A6R7P5"/>
<organism evidence="2 3">
    <name type="scientific">Lophium mytilinum</name>
    <dbReference type="NCBI Taxonomy" id="390894"/>
    <lineage>
        <taxon>Eukaryota</taxon>
        <taxon>Fungi</taxon>
        <taxon>Dikarya</taxon>
        <taxon>Ascomycota</taxon>
        <taxon>Pezizomycotina</taxon>
        <taxon>Dothideomycetes</taxon>
        <taxon>Pleosporomycetidae</taxon>
        <taxon>Mytilinidiales</taxon>
        <taxon>Mytilinidiaceae</taxon>
        <taxon>Lophium</taxon>
    </lineage>
</organism>
<feature type="region of interest" description="Disordered" evidence="1">
    <location>
        <begin position="73"/>
        <end position="98"/>
    </location>
</feature>
<accession>A0A6A6R7P5</accession>
<evidence type="ECO:0000256" key="1">
    <source>
        <dbReference type="SAM" id="MobiDB-lite"/>
    </source>
</evidence>
<feature type="compositionally biased region" description="Low complexity" evidence="1">
    <location>
        <begin position="73"/>
        <end position="84"/>
    </location>
</feature>
<name>A0A6A6R7P5_9PEZI</name>
<protein>
    <submittedName>
        <fullName evidence="2">Uncharacterized protein</fullName>
    </submittedName>
</protein>
<gene>
    <name evidence="2" type="ORF">BU16DRAFT_251993</name>
</gene>